<name>A0ACB9CP97_ARCLA</name>
<protein>
    <submittedName>
        <fullName evidence="1">Uncharacterized protein</fullName>
    </submittedName>
</protein>
<organism evidence="1 2">
    <name type="scientific">Arctium lappa</name>
    <name type="common">Greater burdock</name>
    <name type="synonym">Lappa major</name>
    <dbReference type="NCBI Taxonomy" id="4217"/>
    <lineage>
        <taxon>Eukaryota</taxon>
        <taxon>Viridiplantae</taxon>
        <taxon>Streptophyta</taxon>
        <taxon>Embryophyta</taxon>
        <taxon>Tracheophyta</taxon>
        <taxon>Spermatophyta</taxon>
        <taxon>Magnoliopsida</taxon>
        <taxon>eudicotyledons</taxon>
        <taxon>Gunneridae</taxon>
        <taxon>Pentapetalae</taxon>
        <taxon>asterids</taxon>
        <taxon>campanulids</taxon>
        <taxon>Asterales</taxon>
        <taxon>Asteraceae</taxon>
        <taxon>Carduoideae</taxon>
        <taxon>Cardueae</taxon>
        <taxon>Arctiinae</taxon>
        <taxon>Arctium</taxon>
    </lineage>
</organism>
<reference evidence="1 2" key="2">
    <citation type="journal article" date="2022" name="Mol. Ecol. Resour.">
        <title>The genomes of chicory, endive, great burdock and yacon provide insights into Asteraceae paleo-polyploidization history and plant inulin production.</title>
        <authorList>
            <person name="Fan W."/>
            <person name="Wang S."/>
            <person name="Wang H."/>
            <person name="Wang A."/>
            <person name="Jiang F."/>
            <person name="Liu H."/>
            <person name="Zhao H."/>
            <person name="Xu D."/>
            <person name="Zhang Y."/>
        </authorList>
    </citation>
    <scope>NUCLEOTIDE SEQUENCE [LARGE SCALE GENOMIC DNA]</scope>
    <source>
        <strain evidence="2">cv. Niubang</strain>
    </source>
</reference>
<keyword evidence="2" id="KW-1185">Reference proteome</keyword>
<dbReference type="Proteomes" id="UP001055879">
    <property type="component" value="Linkage Group LG04"/>
</dbReference>
<gene>
    <name evidence="1" type="ORF">L6452_15650</name>
</gene>
<evidence type="ECO:0000313" key="1">
    <source>
        <dbReference type="EMBL" id="KAI3736117.1"/>
    </source>
</evidence>
<proteinExistence type="predicted"/>
<evidence type="ECO:0000313" key="2">
    <source>
        <dbReference type="Proteomes" id="UP001055879"/>
    </source>
</evidence>
<comment type="caution">
    <text evidence="1">The sequence shown here is derived from an EMBL/GenBank/DDBJ whole genome shotgun (WGS) entry which is preliminary data.</text>
</comment>
<sequence>MCSSFSELPLNETHKTEQHGIEKISSVYLLKSRKGFSQIRNPTRKKTPLKLQSGRFKLLRTRIMDGPSCPVRRNTKRGREHEVSLEASNKKKQQFGDEGFNDGIGVQQQLHSSSAPSAEPTMNAQRVRTPLVPGSTSDTEQNVITTKDCTVAAISMETMVNPVEKRGVKAAVTICSPYLNRKTEDMVTNKLHMKTMVAQFSNNLLASMPGVADIASLKTIDMV</sequence>
<accession>A0ACB9CP97</accession>
<dbReference type="EMBL" id="CM042050">
    <property type="protein sequence ID" value="KAI3736117.1"/>
    <property type="molecule type" value="Genomic_DNA"/>
</dbReference>
<reference evidence="2" key="1">
    <citation type="journal article" date="2022" name="Mol. Ecol. Resour.">
        <title>The genomes of chicory, endive, great burdock and yacon provide insights into Asteraceae palaeo-polyploidization history and plant inulin production.</title>
        <authorList>
            <person name="Fan W."/>
            <person name="Wang S."/>
            <person name="Wang H."/>
            <person name="Wang A."/>
            <person name="Jiang F."/>
            <person name="Liu H."/>
            <person name="Zhao H."/>
            <person name="Xu D."/>
            <person name="Zhang Y."/>
        </authorList>
    </citation>
    <scope>NUCLEOTIDE SEQUENCE [LARGE SCALE GENOMIC DNA]</scope>
    <source>
        <strain evidence="2">cv. Niubang</strain>
    </source>
</reference>